<dbReference type="HAMAP" id="MF_01095">
    <property type="entry name" value="UPF0292"/>
    <property type="match status" value="1"/>
</dbReference>
<evidence type="ECO:0000256" key="1">
    <source>
        <dbReference type="HAMAP-Rule" id="MF_01095"/>
    </source>
</evidence>
<dbReference type="Gene3D" id="3.40.1360.10">
    <property type="match status" value="1"/>
</dbReference>
<evidence type="ECO:0000313" key="4">
    <source>
        <dbReference type="Proteomes" id="UP001215956"/>
    </source>
</evidence>
<dbReference type="RefSeq" id="WP_316968632.1">
    <property type="nucleotide sequence ID" value="NZ_JARFPL010000011.1"/>
</dbReference>
<dbReference type="PANTHER" id="PTHR39964">
    <property type="entry name" value="UPF0292 PROTEIN TK1411"/>
    <property type="match status" value="1"/>
</dbReference>
<sequence>MSGGWRGSGGRKGRDPRGRRVCCDLETLERVIDALLEASGEGAAIIVEGERDERSLRELGIEGPVIRAARRPALEVAEEAARNFKAVVVLTDWDRAGEEIARKVAEHLLAAGARVDLDTRERLKRMVRREIKDVESLSRFVERARAERSPKDLP</sequence>
<dbReference type="Proteomes" id="UP001215956">
    <property type="component" value="Unassembled WGS sequence"/>
</dbReference>
<evidence type="ECO:0000259" key="2">
    <source>
        <dbReference type="PROSITE" id="PS50880"/>
    </source>
</evidence>
<organism evidence="3 4">
    <name type="scientific">Candidatus Methanocrinis alkalitolerans</name>
    <dbReference type="NCBI Taxonomy" id="3033395"/>
    <lineage>
        <taxon>Archaea</taxon>
        <taxon>Methanobacteriati</taxon>
        <taxon>Methanobacteriota</taxon>
        <taxon>Stenosarchaea group</taxon>
        <taxon>Methanomicrobia</taxon>
        <taxon>Methanotrichales</taxon>
        <taxon>Methanotrichaceae</taxon>
        <taxon>Methanocrinis</taxon>
    </lineage>
</organism>
<protein>
    <recommendedName>
        <fullName evidence="1">UPF0292 protein P0O24_04950</fullName>
    </recommendedName>
</protein>
<keyword evidence="4" id="KW-1185">Reference proteome</keyword>
<dbReference type="SUPFAM" id="SSF110455">
    <property type="entry name" value="Toprim domain"/>
    <property type="match status" value="1"/>
</dbReference>
<accession>A0ABT5XE54</accession>
<dbReference type="EMBL" id="JARFPL010000011">
    <property type="protein sequence ID" value="MDF0592926.1"/>
    <property type="molecule type" value="Genomic_DNA"/>
</dbReference>
<dbReference type="InterPro" id="IPR022972">
    <property type="entry name" value="UPF0292"/>
</dbReference>
<dbReference type="SMART" id="SM00493">
    <property type="entry name" value="TOPRIM"/>
    <property type="match status" value="1"/>
</dbReference>
<dbReference type="Pfam" id="PF01751">
    <property type="entry name" value="Toprim"/>
    <property type="match status" value="1"/>
</dbReference>
<reference evidence="3 4" key="1">
    <citation type="submission" date="2023-03" db="EMBL/GenBank/DDBJ databases">
        <title>Whole genome sequencing of Methanotrichaceae archaeon M04Ac.</title>
        <authorList>
            <person name="Khomyakova M.A."/>
            <person name="Merkel A.Y."/>
            <person name="Slobodkin A.I."/>
        </authorList>
    </citation>
    <scope>NUCLEOTIDE SEQUENCE [LARGE SCALE GENOMIC DNA]</scope>
    <source>
        <strain evidence="3 4">M04Ac</strain>
    </source>
</reference>
<dbReference type="PANTHER" id="PTHR39964:SF2">
    <property type="entry name" value="UPF0292 PROTEIN MJ1624"/>
    <property type="match status" value="1"/>
</dbReference>
<comment type="caution">
    <text evidence="3">The sequence shown here is derived from an EMBL/GenBank/DDBJ whole genome shotgun (WGS) entry which is preliminary data.</text>
</comment>
<name>A0ABT5XE54_9EURY</name>
<evidence type="ECO:0000313" key="3">
    <source>
        <dbReference type="EMBL" id="MDF0592926.1"/>
    </source>
</evidence>
<proteinExistence type="inferred from homology"/>
<dbReference type="PROSITE" id="PS50880">
    <property type="entry name" value="TOPRIM"/>
    <property type="match status" value="1"/>
</dbReference>
<gene>
    <name evidence="3" type="ORF">P0O24_04950</name>
</gene>
<comment type="similarity">
    <text evidence="1">Belongs to the UPF0292 family.</text>
</comment>
<dbReference type="InterPro" id="IPR006171">
    <property type="entry name" value="TOPRIM_dom"/>
</dbReference>
<feature type="domain" description="Toprim" evidence="2">
    <location>
        <begin position="42"/>
        <end position="123"/>
    </location>
</feature>